<protein>
    <submittedName>
        <fullName evidence="1">Uncharacterized protein</fullName>
    </submittedName>
</protein>
<name>A0A3P7JI29_STRVU</name>
<evidence type="ECO:0000313" key="1">
    <source>
        <dbReference type="EMBL" id="VDM80503.1"/>
    </source>
</evidence>
<accession>A0A3P7JI29</accession>
<keyword evidence="2" id="KW-1185">Reference proteome</keyword>
<reference evidence="1 2" key="1">
    <citation type="submission" date="2018-11" db="EMBL/GenBank/DDBJ databases">
        <authorList>
            <consortium name="Pathogen Informatics"/>
        </authorList>
    </citation>
    <scope>NUCLEOTIDE SEQUENCE [LARGE SCALE GENOMIC DNA]</scope>
</reference>
<dbReference type="OrthoDB" id="5904477at2759"/>
<dbReference type="AlphaFoldDB" id="A0A3P7JI29"/>
<gene>
    <name evidence="1" type="ORF">SVUK_LOCUS15501</name>
</gene>
<sequence>MTSDAIDRLNQPDGGASGIGWQLLLSLGDPAIGETSSRISQAEKFDRIRGEKDPSHNVEGVGFVDLEEVIRKEYSFYKFVVGDFNAKTGYQKKESTGSGDLDQAGLRMLTVLLGSYPPARLSW</sequence>
<proteinExistence type="predicted"/>
<dbReference type="EMBL" id="UYYB01108844">
    <property type="protein sequence ID" value="VDM80503.1"/>
    <property type="molecule type" value="Genomic_DNA"/>
</dbReference>
<organism evidence="1 2">
    <name type="scientific">Strongylus vulgaris</name>
    <name type="common">Blood worm</name>
    <dbReference type="NCBI Taxonomy" id="40348"/>
    <lineage>
        <taxon>Eukaryota</taxon>
        <taxon>Metazoa</taxon>
        <taxon>Ecdysozoa</taxon>
        <taxon>Nematoda</taxon>
        <taxon>Chromadorea</taxon>
        <taxon>Rhabditida</taxon>
        <taxon>Rhabditina</taxon>
        <taxon>Rhabditomorpha</taxon>
        <taxon>Strongyloidea</taxon>
        <taxon>Strongylidae</taxon>
        <taxon>Strongylus</taxon>
    </lineage>
</organism>
<dbReference type="Proteomes" id="UP000270094">
    <property type="component" value="Unassembled WGS sequence"/>
</dbReference>
<evidence type="ECO:0000313" key="2">
    <source>
        <dbReference type="Proteomes" id="UP000270094"/>
    </source>
</evidence>